<evidence type="ECO:0000313" key="1">
    <source>
        <dbReference type="EMBL" id="APT91421.1"/>
    </source>
</evidence>
<sequence>MNMTLKKASEVNTAPLVVTGLIGGWLTARETGVRPIGGVPLALLGGYAARTWFTRHGAAGAALVGAYVGAFGLSHPLAKKIGSWPAVIAATSLATAAAAWSDSTA</sequence>
<organism evidence="1 2">
    <name type="scientific">Corynebacterium sphenisci DSM 44792</name>
    <dbReference type="NCBI Taxonomy" id="1437874"/>
    <lineage>
        <taxon>Bacteria</taxon>
        <taxon>Bacillati</taxon>
        <taxon>Actinomycetota</taxon>
        <taxon>Actinomycetes</taxon>
        <taxon>Mycobacteriales</taxon>
        <taxon>Corynebacteriaceae</taxon>
        <taxon>Corynebacterium</taxon>
    </lineage>
</organism>
<reference evidence="1 2" key="1">
    <citation type="submission" date="2014-08" db="EMBL/GenBank/DDBJ databases">
        <title>Complete genome sequence of Corynebacterium sphenisci CECT 5990(T) (=DSM 44792(T)), isolated from healthy wild penguins.</title>
        <authorList>
            <person name="Ruckert C."/>
            <person name="Albersmeier A."/>
            <person name="Winkler A."/>
            <person name="Kalinowski J."/>
        </authorList>
    </citation>
    <scope>NUCLEOTIDE SEQUENCE [LARGE SCALE GENOMIC DNA]</scope>
    <source>
        <strain evidence="1 2">DSM 44792</strain>
    </source>
</reference>
<accession>A0A1L7D0E5</accession>
<protein>
    <submittedName>
        <fullName evidence="1">Membrane protein</fullName>
    </submittedName>
</protein>
<dbReference type="OrthoDB" id="5244439at2"/>
<keyword evidence="2" id="KW-1185">Reference proteome</keyword>
<dbReference type="AlphaFoldDB" id="A0A1L7D0E5"/>
<proteinExistence type="predicted"/>
<dbReference type="STRING" id="1437874.CSPHI_11005"/>
<evidence type="ECO:0000313" key="2">
    <source>
        <dbReference type="Proteomes" id="UP000185469"/>
    </source>
</evidence>
<dbReference type="Proteomes" id="UP000185469">
    <property type="component" value="Chromosome"/>
</dbReference>
<dbReference type="RefSeq" id="WP_075693183.1">
    <property type="nucleotide sequence ID" value="NZ_CP009248.1"/>
</dbReference>
<name>A0A1L7D0E5_9CORY</name>
<gene>
    <name evidence="1" type="ORF">CSPHI_11005</name>
</gene>
<dbReference type="EMBL" id="CP009248">
    <property type="protein sequence ID" value="APT91421.1"/>
    <property type="molecule type" value="Genomic_DNA"/>
</dbReference>
<dbReference type="KEGG" id="csph:CSPHI_11005"/>